<dbReference type="Gene3D" id="3.40.190.10">
    <property type="entry name" value="Periplasmic binding protein-like II"/>
    <property type="match status" value="1"/>
</dbReference>
<dbReference type="CDD" id="cd13585">
    <property type="entry name" value="PBP2_TMBP_like"/>
    <property type="match status" value="1"/>
</dbReference>
<dbReference type="Pfam" id="PF01547">
    <property type="entry name" value="SBP_bac_1"/>
    <property type="match status" value="1"/>
</dbReference>
<dbReference type="OrthoDB" id="3718433at2"/>
<dbReference type="PROSITE" id="PS51257">
    <property type="entry name" value="PROKAR_LIPOPROTEIN"/>
    <property type="match status" value="1"/>
</dbReference>
<comment type="caution">
    <text evidence="6">The sequence shown here is derived from an EMBL/GenBank/DDBJ whole genome shotgun (WGS) entry which is preliminary data.</text>
</comment>
<dbReference type="PANTHER" id="PTHR30061:SF50">
    <property type="entry name" value="MALTOSE_MALTODEXTRIN-BINDING PERIPLASMIC PROTEIN"/>
    <property type="match status" value="1"/>
</dbReference>
<dbReference type="GO" id="GO:0042956">
    <property type="term" value="P:maltodextrin transmembrane transport"/>
    <property type="evidence" value="ECO:0007669"/>
    <property type="project" value="TreeGrafter"/>
</dbReference>
<keyword evidence="2" id="KW-0813">Transport</keyword>
<keyword evidence="3 5" id="KW-0732">Signal</keyword>
<proteinExistence type="inferred from homology"/>
<dbReference type="InterPro" id="IPR006059">
    <property type="entry name" value="SBP"/>
</dbReference>
<evidence type="ECO:0000313" key="6">
    <source>
        <dbReference type="EMBL" id="RMB61363.1"/>
    </source>
</evidence>
<dbReference type="PANTHER" id="PTHR30061">
    <property type="entry name" value="MALTOSE-BINDING PERIPLASMIC PROTEIN"/>
    <property type="match status" value="1"/>
</dbReference>
<feature type="region of interest" description="Disordered" evidence="4">
    <location>
        <begin position="25"/>
        <end position="44"/>
    </location>
</feature>
<dbReference type="GO" id="GO:0055052">
    <property type="term" value="C:ATP-binding cassette (ABC) transporter complex, substrate-binding subunit-containing"/>
    <property type="evidence" value="ECO:0007669"/>
    <property type="project" value="TreeGrafter"/>
</dbReference>
<dbReference type="RefSeq" id="WP_121899911.1">
    <property type="nucleotide sequence ID" value="NZ_REFW01000001.1"/>
</dbReference>
<evidence type="ECO:0000256" key="3">
    <source>
        <dbReference type="ARBA" id="ARBA00022729"/>
    </source>
</evidence>
<dbReference type="AlphaFoldDB" id="A0A3M0GIC1"/>
<protein>
    <submittedName>
        <fullName evidence="6">Sugar ABC transporter substrate-binding protein</fullName>
    </submittedName>
</protein>
<accession>A0A3M0GIC1</accession>
<dbReference type="Proteomes" id="UP000275256">
    <property type="component" value="Unassembled WGS sequence"/>
</dbReference>
<dbReference type="GO" id="GO:1901982">
    <property type="term" value="F:maltose binding"/>
    <property type="evidence" value="ECO:0007669"/>
    <property type="project" value="TreeGrafter"/>
</dbReference>
<evidence type="ECO:0000256" key="4">
    <source>
        <dbReference type="SAM" id="MobiDB-lite"/>
    </source>
</evidence>
<name>A0A3M0GIC1_9ACTN</name>
<evidence type="ECO:0000256" key="2">
    <source>
        <dbReference type="ARBA" id="ARBA00022448"/>
    </source>
</evidence>
<dbReference type="EMBL" id="REFW01000001">
    <property type="protein sequence ID" value="RMB61363.1"/>
    <property type="molecule type" value="Genomic_DNA"/>
</dbReference>
<sequence length="440" mass="46081">MNKRTSQLLALVGVGALALTACTSTGGSTTPEASPGEAVSSAAPPAEKVDLTFQSLSDQPGAIAATEAVVKKWNAENPMVQVKIVPAGWDGVYDKLVTQFAGGAAPDIIHYEAASVIPFALDGYLADMTPYISEDMKSDVNQGIWDSVTVNDQIIAVPTELQSYMVFANTKMLKSAGITVPTGDTLKWDDFRAMAKQATTGGQFGLGWGLKSPTATFMSLGLGNGGVYFDGEGDTAKVVIGDGELKLPNEIMAMNTEDKSLEPSTLTQSGGDVLAGFYAGKYAMTVQGSYQAANIAKDAPEGFEWAVLPALEGTKSAAQSANPQTLSVNIDSKSVEQSAAFVNYFASAENLAALNTADALIPASKAARDLIAEQTGGKDGWTEILASGDHLEAAPFMKVPNYTQWKDTVATPAFQTFLAGQSDADGLSKALTDGWTQINR</sequence>
<reference evidence="6 7" key="1">
    <citation type="submission" date="2018-10" db="EMBL/GenBank/DDBJ databases">
        <title>Tessaracoccus antarcticuss sp. nov., isolated from sediment.</title>
        <authorList>
            <person name="Zhou L.Y."/>
            <person name="Du Z.J."/>
        </authorList>
    </citation>
    <scope>NUCLEOTIDE SEQUENCE [LARGE SCALE GENOMIC DNA]</scope>
    <source>
        <strain evidence="6 7">JDX10</strain>
    </source>
</reference>
<dbReference type="GO" id="GO:0015768">
    <property type="term" value="P:maltose transport"/>
    <property type="evidence" value="ECO:0007669"/>
    <property type="project" value="TreeGrafter"/>
</dbReference>
<evidence type="ECO:0000313" key="7">
    <source>
        <dbReference type="Proteomes" id="UP000275256"/>
    </source>
</evidence>
<evidence type="ECO:0000256" key="1">
    <source>
        <dbReference type="ARBA" id="ARBA00008520"/>
    </source>
</evidence>
<organism evidence="6 7">
    <name type="scientific">Tessaracoccus antarcticus</name>
    <dbReference type="NCBI Taxonomy" id="2479848"/>
    <lineage>
        <taxon>Bacteria</taxon>
        <taxon>Bacillati</taxon>
        <taxon>Actinomycetota</taxon>
        <taxon>Actinomycetes</taxon>
        <taxon>Propionibacteriales</taxon>
        <taxon>Propionibacteriaceae</taxon>
        <taxon>Tessaracoccus</taxon>
    </lineage>
</organism>
<gene>
    <name evidence="6" type="ORF">EAX62_01495</name>
</gene>
<comment type="similarity">
    <text evidence="1">Belongs to the bacterial solute-binding protein 1 family.</text>
</comment>
<dbReference type="SUPFAM" id="SSF53850">
    <property type="entry name" value="Periplasmic binding protein-like II"/>
    <property type="match status" value="1"/>
</dbReference>
<feature type="signal peptide" evidence="5">
    <location>
        <begin position="1"/>
        <end position="26"/>
    </location>
</feature>
<keyword evidence="7" id="KW-1185">Reference proteome</keyword>
<feature type="chain" id="PRO_5039144425" evidence="5">
    <location>
        <begin position="27"/>
        <end position="440"/>
    </location>
</feature>
<evidence type="ECO:0000256" key="5">
    <source>
        <dbReference type="SAM" id="SignalP"/>
    </source>
</evidence>